<dbReference type="RefSeq" id="WP_103724761.1">
    <property type="nucleotide sequence ID" value="NZ_PQNY01000001.1"/>
</dbReference>
<organism evidence="1 2">
    <name type="scientific">Flavobacterium croceum DSM 17960</name>
    <dbReference type="NCBI Taxonomy" id="1121886"/>
    <lineage>
        <taxon>Bacteria</taxon>
        <taxon>Pseudomonadati</taxon>
        <taxon>Bacteroidota</taxon>
        <taxon>Flavobacteriia</taxon>
        <taxon>Flavobacteriales</taxon>
        <taxon>Flavobacteriaceae</taxon>
        <taxon>Flavobacterium</taxon>
    </lineage>
</organism>
<evidence type="ECO:0008006" key="3">
    <source>
        <dbReference type="Google" id="ProtNLM"/>
    </source>
</evidence>
<dbReference type="OrthoDB" id="8480302at2"/>
<evidence type="ECO:0000313" key="1">
    <source>
        <dbReference type="EMBL" id="POS03014.1"/>
    </source>
</evidence>
<keyword evidence="2" id="KW-1185">Reference proteome</keyword>
<accession>A0A2S4NBC6</accession>
<evidence type="ECO:0000313" key="2">
    <source>
        <dbReference type="Proteomes" id="UP000237056"/>
    </source>
</evidence>
<dbReference type="InterPro" id="IPR011322">
    <property type="entry name" value="N-reg_PII-like_a/b"/>
</dbReference>
<dbReference type="SUPFAM" id="SSF54913">
    <property type="entry name" value="GlnB-like"/>
    <property type="match status" value="1"/>
</dbReference>
<dbReference type="EMBL" id="PQNY01000001">
    <property type="protein sequence ID" value="POS03014.1"/>
    <property type="molecule type" value="Genomic_DNA"/>
</dbReference>
<dbReference type="Gene3D" id="3.30.70.790">
    <property type="entry name" value="UreE, C-terminal domain"/>
    <property type="match status" value="1"/>
</dbReference>
<proteinExistence type="predicted"/>
<dbReference type="AlphaFoldDB" id="A0A2S4NBC6"/>
<name>A0A2S4NBC6_9FLAO</name>
<gene>
    <name evidence="1" type="ORF">Q361_101113</name>
</gene>
<reference evidence="1 2" key="1">
    <citation type="submission" date="2018-01" db="EMBL/GenBank/DDBJ databases">
        <title>Genomic Encyclopedia of Type Strains, Phase I: the one thousand microbial genomes (KMG-I) project.</title>
        <authorList>
            <person name="Goeker M."/>
        </authorList>
    </citation>
    <scope>NUCLEOTIDE SEQUENCE [LARGE SCALE GENOMIC DNA]</scope>
    <source>
        <strain evidence="1 2">DSM 17960</strain>
    </source>
</reference>
<comment type="caution">
    <text evidence="1">The sequence shown here is derived from an EMBL/GenBank/DDBJ whole genome shotgun (WGS) entry which is preliminary data.</text>
</comment>
<dbReference type="Proteomes" id="UP000237056">
    <property type="component" value="Unassembled WGS sequence"/>
</dbReference>
<sequence>MNSLITVAVFYNPQEILVLKSVLEHKGINYFFENETLVSIDPFASIAYGGIKLKVHTNDVEQVKEILNNLNNNLKIV</sequence>
<protein>
    <recommendedName>
        <fullName evidence="3">Signal transducing protein</fullName>
    </recommendedName>
</protein>